<evidence type="ECO:0000256" key="6">
    <source>
        <dbReference type="ARBA" id="ARBA00022777"/>
    </source>
</evidence>
<dbReference type="Gene3D" id="1.20.5.1930">
    <property type="match status" value="1"/>
</dbReference>
<organism evidence="11 12">
    <name type="scientific">Luteipulveratus flavus</name>
    <dbReference type="NCBI Taxonomy" id="3031728"/>
    <lineage>
        <taxon>Bacteria</taxon>
        <taxon>Bacillati</taxon>
        <taxon>Actinomycetota</taxon>
        <taxon>Actinomycetes</taxon>
        <taxon>Micrococcales</taxon>
        <taxon>Dermacoccaceae</taxon>
        <taxon>Luteipulveratus</taxon>
    </lineage>
</organism>
<dbReference type="GO" id="GO:0016301">
    <property type="term" value="F:kinase activity"/>
    <property type="evidence" value="ECO:0007669"/>
    <property type="project" value="UniProtKB-KW"/>
</dbReference>
<evidence type="ECO:0000256" key="3">
    <source>
        <dbReference type="ARBA" id="ARBA00022553"/>
    </source>
</evidence>
<feature type="transmembrane region" description="Helical" evidence="9">
    <location>
        <begin position="167"/>
        <end position="188"/>
    </location>
</feature>
<feature type="transmembrane region" description="Helical" evidence="9">
    <location>
        <begin position="103"/>
        <end position="121"/>
    </location>
</feature>
<dbReference type="RefSeq" id="WP_277193386.1">
    <property type="nucleotide sequence ID" value="NZ_JAROAV010000051.1"/>
</dbReference>
<keyword evidence="8" id="KW-0902">Two-component regulatory system</keyword>
<proteinExistence type="predicted"/>
<keyword evidence="7" id="KW-0067">ATP-binding</keyword>
<comment type="caution">
    <text evidence="11">The sequence shown here is derived from an EMBL/GenBank/DDBJ whole genome shotgun (WGS) entry which is preliminary data.</text>
</comment>
<dbReference type="Pfam" id="PF02518">
    <property type="entry name" value="HATPase_c"/>
    <property type="match status" value="1"/>
</dbReference>
<dbReference type="PANTHER" id="PTHR24421">
    <property type="entry name" value="NITRATE/NITRITE SENSOR PROTEIN NARX-RELATED"/>
    <property type="match status" value="1"/>
</dbReference>
<dbReference type="PANTHER" id="PTHR24421:SF10">
    <property type="entry name" value="NITRATE_NITRITE SENSOR PROTEIN NARQ"/>
    <property type="match status" value="1"/>
</dbReference>
<evidence type="ECO:0000256" key="9">
    <source>
        <dbReference type="SAM" id="Phobius"/>
    </source>
</evidence>
<dbReference type="Pfam" id="PF23539">
    <property type="entry name" value="DUF7134"/>
    <property type="match status" value="1"/>
</dbReference>
<evidence type="ECO:0000256" key="4">
    <source>
        <dbReference type="ARBA" id="ARBA00022679"/>
    </source>
</evidence>
<evidence type="ECO:0000259" key="10">
    <source>
        <dbReference type="SMART" id="SM00387"/>
    </source>
</evidence>
<dbReference type="Pfam" id="PF07730">
    <property type="entry name" value="HisKA_3"/>
    <property type="match status" value="1"/>
</dbReference>
<dbReference type="EC" id="2.7.13.3" evidence="2"/>
<evidence type="ECO:0000256" key="8">
    <source>
        <dbReference type="ARBA" id="ARBA00023012"/>
    </source>
</evidence>
<sequence>MRQRWTRFLALDDTWRRPLPRAWLRQDVLSALAFLALAAVGLEAARSLGVLTPSRPLWEQYLVLAVTALVVVWRRRYPLTAVVLVAAAMFVTGVLMPELMAQFIPQLLYLLGFFSAVAWGAPRRRVLVVIAVTMLFMFGWIVWQLRWGDSPSDAVGAAPTGLMSPGVAGAVYVFLINAVYFGSALSVGQVAWRTARQRDVLERQARTIEEQSTELQRQATLDERMRIARELHDVVAHHVAVIGVQAGAARKTLTRRPEGTADALQHIEASAREAVGEMRALLGTLRTDGDDRTPQPGVADIRALVDQVRADGLRVSYDEVEARPGLLADVPQVVGLSLYRTAQEALTNIRRHSTAASASVVVRALEEADGRFAEVEVLDDGRPRGGTGGSGLGLVGMRERITAHGGLGDIGPRETGGYRVRVRFPLAVAR</sequence>
<dbReference type="InterPro" id="IPR036890">
    <property type="entry name" value="HATPase_C_sf"/>
</dbReference>
<gene>
    <name evidence="11" type="ORF">P4R38_18075</name>
</gene>
<comment type="catalytic activity">
    <reaction evidence="1">
        <text>ATP + protein L-histidine = ADP + protein N-phospho-L-histidine.</text>
        <dbReference type="EC" id="2.7.13.3"/>
    </reaction>
</comment>
<evidence type="ECO:0000256" key="1">
    <source>
        <dbReference type="ARBA" id="ARBA00000085"/>
    </source>
</evidence>
<dbReference type="CDD" id="cd16917">
    <property type="entry name" value="HATPase_UhpB-NarQ-NarX-like"/>
    <property type="match status" value="1"/>
</dbReference>
<dbReference type="InterPro" id="IPR003594">
    <property type="entry name" value="HATPase_dom"/>
</dbReference>
<keyword evidence="9" id="KW-0472">Membrane</keyword>
<keyword evidence="9" id="KW-0812">Transmembrane</keyword>
<evidence type="ECO:0000313" key="11">
    <source>
        <dbReference type="EMBL" id="MDF8266162.1"/>
    </source>
</evidence>
<keyword evidence="5" id="KW-0547">Nucleotide-binding</keyword>
<protein>
    <recommendedName>
        <fullName evidence="2">histidine kinase</fullName>
        <ecNumber evidence="2">2.7.13.3</ecNumber>
    </recommendedName>
</protein>
<evidence type="ECO:0000256" key="5">
    <source>
        <dbReference type="ARBA" id="ARBA00022741"/>
    </source>
</evidence>
<keyword evidence="9" id="KW-1133">Transmembrane helix</keyword>
<feature type="transmembrane region" description="Helical" evidence="9">
    <location>
        <begin position="57"/>
        <end position="73"/>
    </location>
</feature>
<dbReference type="SMART" id="SM00387">
    <property type="entry name" value="HATPase_c"/>
    <property type="match status" value="1"/>
</dbReference>
<dbReference type="InterPro" id="IPR050482">
    <property type="entry name" value="Sensor_HK_TwoCompSys"/>
</dbReference>
<feature type="transmembrane region" description="Helical" evidence="9">
    <location>
        <begin position="126"/>
        <end position="147"/>
    </location>
</feature>
<evidence type="ECO:0000256" key="7">
    <source>
        <dbReference type="ARBA" id="ARBA00022840"/>
    </source>
</evidence>
<keyword evidence="12" id="KW-1185">Reference proteome</keyword>
<accession>A0ABT6CCQ1</accession>
<evidence type="ECO:0000313" key="12">
    <source>
        <dbReference type="Proteomes" id="UP001528912"/>
    </source>
</evidence>
<feature type="domain" description="Histidine kinase/HSP90-like ATPase" evidence="10">
    <location>
        <begin position="333"/>
        <end position="428"/>
    </location>
</feature>
<reference evidence="11 12" key="1">
    <citation type="submission" date="2023-03" db="EMBL/GenBank/DDBJ databases">
        <title>YIM 133296 draft genome.</title>
        <authorList>
            <person name="Xiong L."/>
        </authorList>
    </citation>
    <scope>NUCLEOTIDE SEQUENCE [LARGE SCALE GENOMIC DNA]</scope>
    <source>
        <strain evidence="11 12">YIM 133296</strain>
    </source>
</reference>
<dbReference type="Proteomes" id="UP001528912">
    <property type="component" value="Unassembled WGS sequence"/>
</dbReference>
<dbReference type="InterPro" id="IPR011712">
    <property type="entry name" value="Sig_transdc_His_kin_sub3_dim/P"/>
</dbReference>
<name>A0ABT6CCQ1_9MICO</name>
<dbReference type="SUPFAM" id="SSF55874">
    <property type="entry name" value="ATPase domain of HSP90 chaperone/DNA topoisomerase II/histidine kinase"/>
    <property type="match status" value="1"/>
</dbReference>
<keyword evidence="3" id="KW-0597">Phosphoprotein</keyword>
<feature type="transmembrane region" description="Helical" evidence="9">
    <location>
        <begin position="80"/>
        <end position="97"/>
    </location>
</feature>
<dbReference type="EMBL" id="JAROAV010000051">
    <property type="protein sequence ID" value="MDF8266162.1"/>
    <property type="molecule type" value="Genomic_DNA"/>
</dbReference>
<dbReference type="Gene3D" id="3.30.565.10">
    <property type="entry name" value="Histidine kinase-like ATPase, C-terminal domain"/>
    <property type="match status" value="1"/>
</dbReference>
<evidence type="ECO:0000256" key="2">
    <source>
        <dbReference type="ARBA" id="ARBA00012438"/>
    </source>
</evidence>
<keyword evidence="4" id="KW-0808">Transferase</keyword>
<dbReference type="InterPro" id="IPR055558">
    <property type="entry name" value="DUF7134"/>
</dbReference>
<keyword evidence="6 11" id="KW-0418">Kinase</keyword>